<feature type="repeat" description="TPR" evidence="1">
    <location>
        <begin position="68"/>
        <end position="101"/>
    </location>
</feature>
<evidence type="ECO:0000313" key="3">
    <source>
        <dbReference type="Proteomes" id="UP000267250"/>
    </source>
</evidence>
<dbReference type="SUPFAM" id="SSF48452">
    <property type="entry name" value="TPR-like"/>
    <property type="match status" value="1"/>
</dbReference>
<evidence type="ECO:0000313" key="2">
    <source>
        <dbReference type="EMBL" id="AZR73530.1"/>
    </source>
</evidence>
<dbReference type="EMBL" id="CP016379">
    <property type="protein sequence ID" value="AZR73530.1"/>
    <property type="molecule type" value="Genomic_DNA"/>
</dbReference>
<proteinExistence type="predicted"/>
<dbReference type="OrthoDB" id="9769030at2"/>
<name>A0A3S9SZ44_9FIRM</name>
<gene>
    <name evidence="2" type="ORF">BBF96_09110</name>
</gene>
<dbReference type="RefSeq" id="WP_127016872.1">
    <property type="nucleotide sequence ID" value="NZ_CP016379.1"/>
</dbReference>
<dbReference type="AlphaFoldDB" id="A0A3S9SZ44"/>
<organism evidence="2 3">
    <name type="scientific">Anoxybacter fermentans</name>
    <dbReference type="NCBI Taxonomy" id="1323375"/>
    <lineage>
        <taxon>Bacteria</taxon>
        <taxon>Bacillati</taxon>
        <taxon>Bacillota</taxon>
        <taxon>Clostridia</taxon>
        <taxon>Halanaerobiales</taxon>
        <taxon>Anoxybacter</taxon>
    </lineage>
</organism>
<keyword evidence="3" id="KW-1185">Reference proteome</keyword>
<accession>A0A3S9SZ44</accession>
<dbReference type="InterPro" id="IPR011990">
    <property type="entry name" value="TPR-like_helical_dom_sf"/>
</dbReference>
<dbReference type="InterPro" id="IPR019734">
    <property type="entry name" value="TPR_rpt"/>
</dbReference>
<protein>
    <submittedName>
        <fullName evidence="2">Uncharacterized protein</fullName>
    </submittedName>
</protein>
<dbReference type="Proteomes" id="UP000267250">
    <property type="component" value="Chromosome"/>
</dbReference>
<keyword evidence="1" id="KW-0802">TPR repeat</keyword>
<reference evidence="2 3" key="1">
    <citation type="submission" date="2016-07" db="EMBL/GenBank/DDBJ databases">
        <title>Genome and transcriptome analysis of iron-reducing fermentative bacteria Anoxybacter fermentans.</title>
        <authorList>
            <person name="Zeng X."/>
            <person name="Shao Z."/>
        </authorList>
    </citation>
    <scope>NUCLEOTIDE SEQUENCE [LARGE SCALE GENOMIC DNA]</scope>
    <source>
        <strain evidence="2 3">DY22613</strain>
    </source>
</reference>
<sequence>MGIFDFFRRKKKKIHKIDSFDQPDLKKTLSEDPYDGKIKAALSLKKEGREEEAEILLRQIIEEKKEHVRAWFVLAEYFIETDAVGRALYCFERVVEYQPTNQKARDQIAKLKKIVRSRPDYLWEYNQEKGII</sequence>
<dbReference type="Gene3D" id="1.25.40.10">
    <property type="entry name" value="Tetratricopeptide repeat domain"/>
    <property type="match status" value="1"/>
</dbReference>
<dbReference type="PROSITE" id="PS50005">
    <property type="entry name" value="TPR"/>
    <property type="match status" value="1"/>
</dbReference>
<evidence type="ECO:0000256" key="1">
    <source>
        <dbReference type="PROSITE-ProRule" id="PRU00339"/>
    </source>
</evidence>
<dbReference type="KEGG" id="aft:BBF96_09110"/>